<sequence length="81" mass="9226">MARGDDALAGQEEHVPSHPFPPVDYARTIFFKGLYLSIYNQQTDEYETHIDNLVATTEYSNHVVPPGYTTYVRGGTVYFRP</sequence>
<name>A0AAI9TGM2_PENTH</name>
<comment type="caution">
    <text evidence="2">The sequence shown here is derived from an EMBL/GenBank/DDBJ whole genome shotgun (WGS) entry which is preliminary data.</text>
</comment>
<organism evidence="2 3">
    <name type="scientific">Penicillium thymicola</name>
    <dbReference type="NCBI Taxonomy" id="293382"/>
    <lineage>
        <taxon>Eukaryota</taxon>
        <taxon>Fungi</taxon>
        <taxon>Dikarya</taxon>
        <taxon>Ascomycota</taxon>
        <taxon>Pezizomycotina</taxon>
        <taxon>Eurotiomycetes</taxon>
        <taxon>Eurotiomycetidae</taxon>
        <taxon>Eurotiales</taxon>
        <taxon>Aspergillaceae</taxon>
        <taxon>Penicillium</taxon>
    </lineage>
</organism>
<evidence type="ECO:0000313" key="3">
    <source>
        <dbReference type="Proteomes" id="UP001227192"/>
    </source>
</evidence>
<accession>A0AAI9TGM2</accession>
<evidence type="ECO:0000313" key="2">
    <source>
        <dbReference type="EMBL" id="KAJ9486743.1"/>
    </source>
</evidence>
<proteinExistence type="predicted"/>
<gene>
    <name evidence="2" type="ORF">VN97_g6581</name>
</gene>
<dbReference type="Proteomes" id="UP001227192">
    <property type="component" value="Unassembled WGS sequence"/>
</dbReference>
<reference evidence="2" key="1">
    <citation type="submission" date="2015-06" db="EMBL/GenBank/DDBJ databases">
        <authorList>
            <person name="Nguyen H."/>
        </authorList>
    </citation>
    <scope>NUCLEOTIDE SEQUENCE</scope>
    <source>
        <strain evidence="2">DAOM 180753</strain>
    </source>
</reference>
<feature type="compositionally biased region" description="Basic and acidic residues" evidence="1">
    <location>
        <begin position="1"/>
        <end position="16"/>
    </location>
</feature>
<dbReference type="AlphaFoldDB" id="A0AAI9TGM2"/>
<keyword evidence="3" id="KW-1185">Reference proteome</keyword>
<protein>
    <submittedName>
        <fullName evidence="2">Uncharacterized protein</fullName>
    </submittedName>
</protein>
<feature type="region of interest" description="Disordered" evidence="1">
    <location>
        <begin position="1"/>
        <end position="21"/>
    </location>
</feature>
<reference evidence="2" key="2">
    <citation type="journal article" date="2016" name="Fungal Biol.">
        <title>Ochratoxin A production by Penicillium thymicola.</title>
        <authorList>
            <person name="Nguyen H.D.T."/>
            <person name="McMullin D.R."/>
            <person name="Ponomareva E."/>
            <person name="Riley R."/>
            <person name="Pomraning K.R."/>
            <person name="Baker S.E."/>
            <person name="Seifert K.A."/>
        </authorList>
    </citation>
    <scope>NUCLEOTIDE SEQUENCE</scope>
    <source>
        <strain evidence="2">DAOM 180753</strain>
    </source>
</reference>
<dbReference type="EMBL" id="LACB01000193">
    <property type="protein sequence ID" value="KAJ9486743.1"/>
    <property type="molecule type" value="Genomic_DNA"/>
</dbReference>
<evidence type="ECO:0000256" key="1">
    <source>
        <dbReference type="SAM" id="MobiDB-lite"/>
    </source>
</evidence>